<accession>A0ABQ8HZZ6</accession>
<organism evidence="5 6">
    <name type="scientific">Xanthoceras sorbifolium</name>
    <dbReference type="NCBI Taxonomy" id="99658"/>
    <lineage>
        <taxon>Eukaryota</taxon>
        <taxon>Viridiplantae</taxon>
        <taxon>Streptophyta</taxon>
        <taxon>Embryophyta</taxon>
        <taxon>Tracheophyta</taxon>
        <taxon>Spermatophyta</taxon>
        <taxon>Magnoliopsida</taxon>
        <taxon>eudicotyledons</taxon>
        <taxon>Gunneridae</taxon>
        <taxon>Pentapetalae</taxon>
        <taxon>rosids</taxon>
        <taxon>malvids</taxon>
        <taxon>Sapindales</taxon>
        <taxon>Sapindaceae</taxon>
        <taxon>Xanthoceroideae</taxon>
        <taxon>Xanthoceras</taxon>
    </lineage>
</organism>
<feature type="domain" description="N-acetyltransferase" evidence="4">
    <location>
        <begin position="48"/>
        <end position="181"/>
    </location>
</feature>
<reference evidence="5 6" key="1">
    <citation type="submission" date="2021-02" db="EMBL/GenBank/DDBJ databases">
        <title>Plant Genome Project.</title>
        <authorList>
            <person name="Zhang R.-G."/>
        </authorList>
    </citation>
    <scope>NUCLEOTIDE SEQUENCE [LARGE SCALE GENOMIC DNA]</scope>
    <source>
        <tissue evidence="5">Leaves</tissue>
    </source>
</reference>
<dbReference type="Proteomes" id="UP000827721">
    <property type="component" value="Unassembled WGS sequence"/>
</dbReference>
<dbReference type="InterPro" id="IPR045039">
    <property type="entry name" value="NSI-like"/>
</dbReference>
<evidence type="ECO:0000313" key="5">
    <source>
        <dbReference type="EMBL" id="KAH7569925.1"/>
    </source>
</evidence>
<dbReference type="EMBL" id="JAFEMO010000005">
    <property type="protein sequence ID" value="KAH7569925.1"/>
    <property type="molecule type" value="Genomic_DNA"/>
</dbReference>
<evidence type="ECO:0000313" key="6">
    <source>
        <dbReference type="Proteomes" id="UP000827721"/>
    </source>
</evidence>
<feature type="compositionally biased region" description="Basic residues" evidence="3">
    <location>
        <begin position="254"/>
        <end position="269"/>
    </location>
</feature>
<comment type="caution">
    <text evidence="5">The sequence shown here is derived from an EMBL/GenBank/DDBJ whole genome shotgun (WGS) entry which is preliminary data.</text>
</comment>
<dbReference type="Gene3D" id="3.40.630.30">
    <property type="match status" value="1"/>
</dbReference>
<dbReference type="PROSITE" id="PS51186">
    <property type="entry name" value="GNAT"/>
    <property type="match status" value="1"/>
</dbReference>
<name>A0ABQ8HZZ6_9ROSI</name>
<dbReference type="CDD" id="cd04301">
    <property type="entry name" value="NAT_SF"/>
    <property type="match status" value="1"/>
</dbReference>
<dbReference type="SUPFAM" id="SSF55729">
    <property type="entry name" value="Acyl-CoA N-acyltransferases (Nat)"/>
    <property type="match status" value="1"/>
</dbReference>
<evidence type="ECO:0000256" key="2">
    <source>
        <dbReference type="ARBA" id="ARBA00023315"/>
    </source>
</evidence>
<evidence type="ECO:0000259" key="4">
    <source>
        <dbReference type="PROSITE" id="PS51186"/>
    </source>
</evidence>
<dbReference type="InterPro" id="IPR000182">
    <property type="entry name" value="GNAT_dom"/>
</dbReference>
<dbReference type="Pfam" id="PF00583">
    <property type="entry name" value="Acetyltransf_1"/>
    <property type="match status" value="1"/>
</dbReference>
<sequence>MLLRGIVSTPLPSLHLKTTRTVTVSAQTPTTTNKYSISDHELESRGFILRRTISDLNLDHLNSVFVAVGFPRRDPEKIRIALENTSSMLWMEYEETKKPVAFARATGDDVFNAIVWDVVVDPSFQGIGLGKAVMERLIDDLLEKGICNIALYSEPRVLGFYRPLGFVADPDGIRGMHRDLVTATTGRDGSLAVKNAKSGSEYRDQSPRPQVAMKMAKPGSREQRDHSRDQGVLATKAVRALQKTEQLEKERVTEKKKRKKKRKKKKKKKREEEREKKKKKEREEKGKGRKRNRRTAILERKDGTEFIETALGYVDIEVDIGEVGRYVPPRDSSRGLGVNVPSQGFVPGIGSYVPGIRTRRKTEELEELQTESQDCTVG</sequence>
<evidence type="ECO:0000256" key="3">
    <source>
        <dbReference type="SAM" id="MobiDB-lite"/>
    </source>
</evidence>
<feature type="compositionally biased region" description="Basic and acidic residues" evidence="3">
    <location>
        <begin position="270"/>
        <end position="286"/>
    </location>
</feature>
<keyword evidence="6" id="KW-1185">Reference proteome</keyword>
<dbReference type="InterPro" id="IPR016181">
    <property type="entry name" value="Acyl_CoA_acyltransferase"/>
</dbReference>
<protein>
    <recommendedName>
        <fullName evidence="4">N-acetyltransferase domain-containing protein</fullName>
    </recommendedName>
</protein>
<feature type="region of interest" description="Disordered" evidence="3">
    <location>
        <begin position="191"/>
        <end position="296"/>
    </location>
</feature>
<evidence type="ECO:0000256" key="1">
    <source>
        <dbReference type="ARBA" id="ARBA00022679"/>
    </source>
</evidence>
<feature type="compositionally biased region" description="Basic and acidic residues" evidence="3">
    <location>
        <begin position="219"/>
        <end position="229"/>
    </location>
</feature>
<feature type="region of interest" description="Disordered" evidence="3">
    <location>
        <begin position="330"/>
        <end position="351"/>
    </location>
</feature>
<proteinExistence type="predicted"/>
<dbReference type="PANTHER" id="PTHR43626:SF1">
    <property type="entry name" value="GCN5-RELATED N-ACETYLTRANSFERASE 1, CHLOROPLASTIC"/>
    <property type="match status" value="1"/>
</dbReference>
<dbReference type="PANTHER" id="PTHR43626">
    <property type="entry name" value="ACYL-COA N-ACYLTRANSFERASE"/>
    <property type="match status" value="1"/>
</dbReference>
<gene>
    <name evidence="5" type="ORF">JRO89_XS05G0019800</name>
</gene>
<keyword evidence="2" id="KW-0012">Acyltransferase</keyword>
<keyword evidence="1" id="KW-0808">Transferase</keyword>